<dbReference type="HOGENOM" id="CLU_1573554_0_0_1"/>
<reference evidence="2" key="2">
    <citation type="submission" date="2024-10" db="UniProtKB">
        <authorList>
            <consortium name="EnsemblProtists"/>
        </authorList>
    </citation>
    <scope>IDENTIFICATION</scope>
</reference>
<name>A0A0D3JIB0_EMIH1</name>
<accession>A0A0D3JIB0</accession>
<keyword evidence="3" id="KW-1185">Reference proteome</keyword>
<dbReference type="PaxDb" id="2903-EOD23245"/>
<organism evidence="2 3">
    <name type="scientific">Emiliania huxleyi (strain CCMP1516)</name>
    <dbReference type="NCBI Taxonomy" id="280463"/>
    <lineage>
        <taxon>Eukaryota</taxon>
        <taxon>Haptista</taxon>
        <taxon>Haptophyta</taxon>
        <taxon>Prymnesiophyceae</taxon>
        <taxon>Isochrysidales</taxon>
        <taxon>Noelaerhabdaceae</taxon>
        <taxon>Emiliania</taxon>
    </lineage>
</organism>
<dbReference type="Proteomes" id="UP000013827">
    <property type="component" value="Unassembled WGS sequence"/>
</dbReference>
<dbReference type="GeneID" id="17268791"/>
<feature type="compositionally biased region" description="Polar residues" evidence="1">
    <location>
        <begin position="70"/>
        <end position="79"/>
    </location>
</feature>
<proteinExistence type="predicted"/>
<dbReference type="AlphaFoldDB" id="A0A0D3JIB0"/>
<reference evidence="3" key="1">
    <citation type="journal article" date="2013" name="Nature">
        <title>Pan genome of the phytoplankton Emiliania underpins its global distribution.</title>
        <authorList>
            <person name="Read B.A."/>
            <person name="Kegel J."/>
            <person name="Klute M.J."/>
            <person name="Kuo A."/>
            <person name="Lefebvre S.C."/>
            <person name="Maumus F."/>
            <person name="Mayer C."/>
            <person name="Miller J."/>
            <person name="Monier A."/>
            <person name="Salamov A."/>
            <person name="Young J."/>
            <person name="Aguilar M."/>
            <person name="Claverie J.M."/>
            <person name="Frickenhaus S."/>
            <person name="Gonzalez K."/>
            <person name="Herman E.K."/>
            <person name="Lin Y.C."/>
            <person name="Napier J."/>
            <person name="Ogata H."/>
            <person name="Sarno A.F."/>
            <person name="Shmutz J."/>
            <person name="Schroeder D."/>
            <person name="de Vargas C."/>
            <person name="Verret F."/>
            <person name="von Dassow P."/>
            <person name="Valentin K."/>
            <person name="Van de Peer Y."/>
            <person name="Wheeler G."/>
            <person name="Dacks J.B."/>
            <person name="Delwiche C.F."/>
            <person name="Dyhrman S.T."/>
            <person name="Glockner G."/>
            <person name="John U."/>
            <person name="Richards T."/>
            <person name="Worden A.Z."/>
            <person name="Zhang X."/>
            <person name="Grigoriev I.V."/>
            <person name="Allen A.E."/>
            <person name="Bidle K."/>
            <person name="Borodovsky M."/>
            <person name="Bowler C."/>
            <person name="Brownlee C."/>
            <person name="Cock J.M."/>
            <person name="Elias M."/>
            <person name="Gladyshev V.N."/>
            <person name="Groth M."/>
            <person name="Guda C."/>
            <person name="Hadaegh A."/>
            <person name="Iglesias-Rodriguez M.D."/>
            <person name="Jenkins J."/>
            <person name="Jones B.M."/>
            <person name="Lawson T."/>
            <person name="Leese F."/>
            <person name="Lindquist E."/>
            <person name="Lobanov A."/>
            <person name="Lomsadze A."/>
            <person name="Malik S.B."/>
            <person name="Marsh M.E."/>
            <person name="Mackinder L."/>
            <person name="Mock T."/>
            <person name="Mueller-Roeber B."/>
            <person name="Pagarete A."/>
            <person name="Parker M."/>
            <person name="Probert I."/>
            <person name="Quesneville H."/>
            <person name="Raines C."/>
            <person name="Rensing S.A."/>
            <person name="Riano-Pachon D.M."/>
            <person name="Richier S."/>
            <person name="Rokitta S."/>
            <person name="Shiraiwa Y."/>
            <person name="Soanes D.M."/>
            <person name="van der Giezen M."/>
            <person name="Wahlund T.M."/>
            <person name="Williams B."/>
            <person name="Wilson W."/>
            <person name="Wolfe G."/>
            <person name="Wurch L.L."/>
        </authorList>
    </citation>
    <scope>NUCLEOTIDE SEQUENCE</scope>
</reference>
<protein>
    <submittedName>
        <fullName evidence="2">Uncharacterized protein</fullName>
    </submittedName>
</protein>
<feature type="region of interest" description="Disordered" evidence="1">
    <location>
        <begin position="36"/>
        <end position="170"/>
    </location>
</feature>
<evidence type="ECO:0000313" key="2">
    <source>
        <dbReference type="EnsemblProtists" id="EOD23245"/>
    </source>
</evidence>
<feature type="compositionally biased region" description="Low complexity" evidence="1">
    <location>
        <begin position="109"/>
        <end position="131"/>
    </location>
</feature>
<evidence type="ECO:0000256" key="1">
    <source>
        <dbReference type="SAM" id="MobiDB-lite"/>
    </source>
</evidence>
<feature type="compositionally biased region" description="Pro residues" evidence="1">
    <location>
        <begin position="53"/>
        <end position="65"/>
    </location>
</feature>
<sequence>MLPRRVTTVTMGVSVGKNFRKYCLARHWAQLERAVRHERQAQATEPPASASPAAPPAPAAEPPAAEPATNMTKRGQQQRGKGRSASGRASAGPRLVDKNALSARGGGPSRQSRSPSPDSPPAKRASSADSSGYDTDLPDEEKLAKTEGGNGESDTNNEGNGHSGCRMLLG</sequence>
<dbReference type="KEGG" id="ehx:EMIHUDRAFT_239955"/>
<feature type="compositionally biased region" description="Low complexity" evidence="1">
    <location>
        <begin position="41"/>
        <end position="52"/>
    </location>
</feature>
<dbReference type="RefSeq" id="XP_005775674.1">
    <property type="nucleotide sequence ID" value="XM_005775617.1"/>
</dbReference>
<dbReference type="EnsemblProtists" id="EOD23245">
    <property type="protein sequence ID" value="EOD23245"/>
    <property type="gene ID" value="EMIHUDRAFT_239955"/>
</dbReference>
<evidence type="ECO:0000313" key="3">
    <source>
        <dbReference type="Proteomes" id="UP000013827"/>
    </source>
</evidence>